<dbReference type="KEGG" id="hcv:FTV88_1723"/>
<evidence type="ECO:0000256" key="3">
    <source>
        <dbReference type="ARBA" id="ARBA00022989"/>
    </source>
</evidence>
<keyword evidence="8" id="KW-1185">Reference proteome</keyword>
<dbReference type="NCBIfam" id="TIGR01247">
    <property type="entry name" value="drrB"/>
    <property type="match status" value="1"/>
</dbReference>
<dbReference type="AlphaFoldDB" id="A0A5Q2N0I4"/>
<keyword evidence="3 5" id="KW-1133">Transmembrane helix</keyword>
<dbReference type="PANTHER" id="PTHR43229:SF2">
    <property type="entry name" value="NODULATION PROTEIN J"/>
    <property type="match status" value="1"/>
</dbReference>
<dbReference type="InterPro" id="IPR000412">
    <property type="entry name" value="ABC_2_transport"/>
</dbReference>
<evidence type="ECO:0000259" key="6">
    <source>
        <dbReference type="PROSITE" id="PS51012"/>
    </source>
</evidence>
<dbReference type="InterPro" id="IPR051784">
    <property type="entry name" value="Nod_factor_ABC_transporter"/>
</dbReference>
<comment type="similarity">
    <text evidence="5">Belongs to the ABC-2 integral membrane protein family.</text>
</comment>
<dbReference type="PROSITE" id="PS51012">
    <property type="entry name" value="ABC_TM2"/>
    <property type="match status" value="1"/>
</dbReference>
<dbReference type="PANTHER" id="PTHR43229">
    <property type="entry name" value="NODULATION PROTEIN J"/>
    <property type="match status" value="1"/>
</dbReference>
<evidence type="ECO:0000313" key="8">
    <source>
        <dbReference type="Proteomes" id="UP000366051"/>
    </source>
</evidence>
<feature type="transmembrane region" description="Helical" evidence="5">
    <location>
        <begin position="179"/>
        <end position="199"/>
    </location>
</feature>
<evidence type="ECO:0000313" key="7">
    <source>
        <dbReference type="EMBL" id="QGG47821.1"/>
    </source>
</evidence>
<dbReference type="PRINTS" id="PR00164">
    <property type="entry name" value="ABC2TRNSPORT"/>
</dbReference>
<sequence length="266" mass="29219">MLNLLESIAKTIYVIWYRELLRFRREKSQWAGMVMQPTLYLLFVGTGIASAMAFRGLPEGVEIDYLTFVYPGIIGMSILFTSMFSGVSIIWDREFGFLKEILVAPVPRWAISVGKALGIATIVSFQAVVLLLLSPLAGVPLTVKAALGILPICAMIGFSIGCLGIAIAGRMESLHGFQLISNFLTMPMFFLSGAIFPLHTAPDWLQWLMKINPLTYGVDALRNVIYDGIPTARLMVQHSLSYDLMILALFGLVTATAAATAFNKTE</sequence>
<reference evidence="8" key="1">
    <citation type="submission" date="2019-11" db="EMBL/GenBank/DDBJ databases">
        <title>Genome sequence of Heliorestis convoluta strain HH, an alkaliphilic and minimalistic phototrophic bacterium from a soda lake in Egypt.</title>
        <authorList>
            <person name="Dewey E.D."/>
            <person name="Stokes L.M."/>
            <person name="Burchell B.M."/>
            <person name="Shaffer K.N."/>
            <person name="Huntington A.M."/>
            <person name="Baker J.M."/>
            <person name="Nadendla S."/>
            <person name="Giglio M.G."/>
            <person name="Touchman J.W."/>
            <person name="Blankenship R.E."/>
            <person name="Madigan M.T."/>
            <person name="Sattley W.M."/>
        </authorList>
    </citation>
    <scope>NUCLEOTIDE SEQUENCE [LARGE SCALE GENOMIC DNA]</scope>
    <source>
        <strain evidence="8">HH</strain>
    </source>
</reference>
<dbReference type="InterPro" id="IPR005942">
    <property type="entry name" value="Daunbcin-R_ABC-transpt"/>
</dbReference>
<keyword evidence="5" id="KW-0813">Transport</keyword>
<feature type="transmembrane region" description="Helical" evidence="5">
    <location>
        <begin position="30"/>
        <end position="56"/>
    </location>
</feature>
<evidence type="ECO:0000256" key="5">
    <source>
        <dbReference type="RuleBase" id="RU361157"/>
    </source>
</evidence>
<gene>
    <name evidence="7" type="ORF">FTV88_1723</name>
</gene>
<evidence type="ECO:0000256" key="4">
    <source>
        <dbReference type="ARBA" id="ARBA00023136"/>
    </source>
</evidence>
<evidence type="ECO:0000256" key="2">
    <source>
        <dbReference type="ARBA" id="ARBA00022692"/>
    </source>
</evidence>
<dbReference type="GO" id="GO:0140359">
    <property type="term" value="F:ABC-type transporter activity"/>
    <property type="evidence" value="ECO:0007669"/>
    <property type="project" value="InterPro"/>
</dbReference>
<keyword evidence="5" id="KW-1003">Cell membrane</keyword>
<dbReference type="InterPro" id="IPR047817">
    <property type="entry name" value="ABC2_TM_bact-type"/>
</dbReference>
<dbReference type="InterPro" id="IPR013525">
    <property type="entry name" value="ABC2_TM"/>
</dbReference>
<dbReference type="PIRSF" id="PIRSF006648">
    <property type="entry name" value="DrrB"/>
    <property type="match status" value="1"/>
</dbReference>
<dbReference type="GO" id="GO:0043190">
    <property type="term" value="C:ATP-binding cassette (ABC) transporter complex"/>
    <property type="evidence" value="ECO:0007669"/>
    <property type="project" value="InterPro"/>
</dbReference>
<keyword evidence="4 5" id="KW-0472">Membrane</keyword>
<dbReference type="Pfam" id="PF01061">
    <property type="entry name" value="ABC2_membrane"/>
    <property type="match status" value="1"/>
</dbReference>
<accession>A0A5Q2N0I4</accession>
<protein>
    <recommendedName>
        <fullName evidence="5">Transport permease protein</fullName>
    </recommendedName>
</protein>
<name>A0A5Q2N0I4_9FIRM</name>
<dbReference type="Proteomes" id="UP000366051">
    <property type="component" value="Chromosome"/>
</dbReference>
<feature type="transmembrane region" description="Helical" evidence="5">
    <location>
        <begin position="145"/>
        <end position="167"/>
    </location>
</feature>
<feature type="transmembrane region" description="Helical" evidence="5">
    <location>
        <begin position="68"/>
        <end position="91"/>
    </location>
</feature>
<comment type="subcellular location">
    <subcellularLocation>
        <location evidence="5">Cell membrane</location>
        <topology evidence="5">Multi-pass membrane protein</topology>
    </subcellularLocation>
    <subcellularLocation>
        <location evidence="1">Membrane</location>
        <topology evidence="1">Multi-pass membrane protein</topology>
    </subcellularLocation>
</comment>
<organism evidence="7 8">
    <name type="scientific">Heliorestis convoluta</name>
    <dbReference type="NCBI Taxonomy" id="356322"/>
    <lineage>
        <taxon>Bacteria</taxon>
        <taxon>Bacillati</taxon>
        <taxon>Bacillota</taxon>
        <taxon>Clostridia</taxon>
        <taxon>Eubacteriales</taxon>
        <taxon>Heliobacteriaceae</taxon>
        <taxon>Heliorestis</taxon>
    </lineage>
</organism>
<proteinExistence type="inferred from homology"/>
<feature type="domain" description="ABC transmembrane type-2" evidence="6">
    <location>
        <begin position="28"/>
        <end position="265"/>
    </location>
</feature>
<feature type="transmembrane region" description="Helical" evidence="5">
    <location>
        <begin position="112"/>
        <end position="133"/>
    </location>
</feature>
<feature type="transmembrane region" description="Helical" evidence="5">
    <location>
        <begin position="244"/>
        <end position="262"/>
    </location>
</feature>
<dbReference type="EMBL" id="CP045875">
    <property type="protein sequence ID" value="QGG47821.1"/>
    <property type="molecule type" value="Genomic_DNA"/>
</dbReference>
<keyword evidence="2 5" id="KW-0812">Transmembrane</keyword>
<evidence type="ECO:0000256" key="1">
    <source>
        <dbReference type="ARBA" id="ARBA00004141"/>
    </source>
</evidence>